<name>A0A8H7E3G3_9EURO</name>
<gene>
    <name evidence="1" type="ORF">GJ744_010729</name>
</gene>
<evidence type="ECO:0000313" key="1">
    <source>
        <dbReference type="EMBL" id="KAF7507295.1"/>
    </source>
</evidence>
<keyword evidence="2" id="KW-1185">Reference proteome</keyword>
<sequence length="66" mass="7524">MVTTTLPWHGPAIASRACPSRKVEEIKIEFCLWPLFAILQPDNNTSRLIDHWLDSITIKLEGMQCS</sequence>
<dbReference type="AlphaFoldDB" id="A0A8H7E3G3"/>
<comment type="caution">
    <text evidence="1">The sequence shown here is derived from an EMBL/GenBank/DDBJ whole genome shotgun (WGS) entry which is preliminary data.</text>
</comment>
<reference evidence="1" key="1">
    <citation type="submission" date="2020-02" db="EMBL/GenBank/DDBJ databases">
        <authorList>
            <person name="Palmer J.M."/>
        </authorList>
    </citation>
    <scope>NUCLEOTIDE SEQUENCE</scope>
    <source>
        <strain evidence="1">EPUS1.4</strain>
        <tissue evidence="1">Thallus</tissue>
    </source>
</reference>
<dbReference type="EMBL" id="JAACFV010000071">
    <property type="protein sequence ID" value="KAF7507295.1"/>
    <property type="molecule type" value="Genomic_DNA"/>
</dbReference>
<proteinExistence type="predicted"/>
<evidence type="ECO:0000313" key="2">
    <source>
        <dbReference type="Proteomes" id="UP000606974"/>
    </source>
</evidence>
<dbReference type="Proteomes" id="UP000606974">
    <property type="component" value="Unassembled WGS sequence"/>
</dbReference>
<accession>A0A8H7E3G3</accession>
<protein>
    <submittedName>
        <fullName evidence="1">Uncharacterized protein</fullName>
    </submittedName>
</protein>
<organism evidence="1 2">
    <name type="scientific">Endocarpon pusillum</name>
    <dbReference type="NCBI Taxonomy" id="364733"/>
    <lineage>
        <taxon>Eukaryota</taxon>
        <taxon>Fungi</taxon>
        <taxon>Dikarya</taxon>
        <taxon>Ascomycota</taxon>
        <taxon>Pezizomycotina</taxon>
        <taxon>Eurotiomycetes</taxon>
        <taxon>Chaetothyriomycetidae</taxon>
        <taxon>Verrucariales</taxon>
        <taxon>Verrucariaceae</taxon>
        <taxon>Endocarpon</taxon>
    </lineage>
</organism>